<organism evidence="2 3">
    <name type="scientific">Planococcus lenghuensis</name>
    <dbReference type="NCBI Taxonomy" id="2213202"/>
    <lineage>
        <taxon>Bacteria</taxon>
        <taxon>Bacillati</taxon>
        <taxon>Bacillota</taxon>
        <taxon>Bacilli</taxon>
        <taxon>Bacillales</taxon>
        <taxon>Caryophanaceae</taxon>
        <taxon>Planococcus</taxon>
    </lineage>
</organism>
<dbReference type="SUPFAM" id="SSF56281">
    <property type="entry name" value="Metallo-hydrolase/oxidoreductase"/>
    <property type="match status" value="1"/>
</dbReference>
<name>A0A1Q2KZ26_9BACL</name>
<protein>
    <recommendedName>
        <fullName evidence="1">Metallo-beta-lactamase domain-containing protein</fullName>
    </recommendedName>
</protein>
<dbReference type="SMART" id="SM00849">
    <property type="entry name" value="Lactamase_B"/>
    <property type="match status" value="1"/>
</dbReference>
<sequence length="271" mass="30750">MPAFICITCGTQYAPSAQPPAHCRICEEERQYVNIDGQQWATLDELRESGRYSNRIEQISERIYSITTAPKFAIGQTAYFIKGQKVNLLWDAVTFLDEETSRFFEQQGGIDAIALSHPHYYCAVAEWSEEFKADVYIHEADAEWIVNPGSRFELWSGKSLQLSEEFTLHQLGGHFAGAAIAHADIGKGIVFSGDVIQVASDRNWTSFMYSYPNMIPLPIPVIKRMKQDISRLVFDELYNAFDRKVAPDAKEKVLKSADRYIQALNGELFDT</sequence>
<dbReference type="InterPro" id="IPR036866">
    <property type="entry name" value="RibonucZ/Hydroxyglut_hydro"/>
</dbReference>
<dbReference type="EMBL" id="CP019640">
    <property type="protein sequence ID" value="AQQ53460.1"/>
    <property type="molecule type" value="Genomic_DNA"/>
</dbReference>
<dbReference type="RefSeq" id="WP_077589357.1">
    <property type="nucleotide sequence ID" value="NZ_CP019640.1"/>
</dbReference>
<dbReference type="PANTHER" id="PTHR36839">
    <property type="entry name" value="METALLO-BETA-LACTAMASE FAMILY PROTEIN (AFU_ORTHOLOGUE AFUA_5G12770)"/>
    <property type="match status" value="1"/>
</dbReference>
<dbReference type="InterPro" id="IPR001279">
    <property type="entry name" value="Metallo-B-lactamas"/>
</dbReference>
<evidence type="ECO:0000313" key="2">
    <source>
        <dbReference type="EMBL" id="AQQ53460.1"/>
    </source>
</evidence>
<dbReference type="AlphaFoldDB" id="A0A1Q2KZ26"/>
<dbReference type="OrthoDB" id="2373347at2"/>
<proteinExistence type="predicted"/>
<dbReference type="Proteomes" id="UP000188184">
    <property type="component" value="Chromosome"/>
</dbReference>
<dbReference type="PANTHER" id="PTHR36839:SF1">
    <property type="entry name" value="METALLO-BETA-LACTAMASE FAMILY PROTEIN (AFU_ORTHOLOGUE AFUA_5G12770)"/>
    <property type="match status" value="1"/>
</dbReference>
<dbReference type="KEGG" id="pmar:B0X71_10500"/>
<keyword evidence="3" id="KW-1185">Reference proteome</keyword>
<gene>
    <name evidence="2" type="ORF">B0X71_10500</name>
</gene>
<dbReference type="Pfam" id="PF00753">
    <property type="entry name" value="Lactamase_B"/>
    <property type="match status" value="1"/>
</dbReference>
<accession>A0A1Q2KZ26</accession>
<feature type="domain" description="Metallo-beta-lactamase" evidence="1">
    <location>
        <begin position="75"/>
        <end position="241"/>
    </location>
</feature>
<evidence type="ECO:0000259" key="1">
    <source>
        <dbReference type="SMART" id="SM00849"/>
    </source>
</evidence>
<reference evidence="2 3" key="1">
    <citation type="submission" date="2017-02" db="EMBL/GenBank/DDBJ databases">
        <title>The complete genomic sequence of a novel cold adapted crude oil-degrading bacterium Planococcus qaidamina Y42.</title>
        <authorList>
            <person name="Yang R."/>
        </authorList>
    </citation>
    <scope>NUCLEOTIDE SEQUENCE [LARGE SCALE GENOMIC DNA]</scope>
    <source>
        <strain evidence="2 3">Y42</strain>
    </source>
</reference>
<evidence type="ECO:0000313" key="3">
    <source>
        <dbReference type="Proteomes" id="UP000188184"/>
    </source>
</evidence>
<dbReference type="Gene3D" id="3.60.15.10">
    <property type="entry name" value="Ribonuclease Z/Hydroxyacylglutathione hydrolase-like"/>
    <property type="match status" value="1"/>
</dbReference>